<evidence type="ECO:0000313" key="2">
    <source>
        <dbReference type="EMBL" id="AOW80577.1"/>
    </source>
</evidence>
<dbReference type="RefSeq" id="WP_070365259.1">
    <property type="nucleotide sequence ID" value="NZ_CP016070.1"/>
</dbReference>
<dbReference type="SUPFAM" id="SSF142433">
    <property type="entry name" value="CinA-like"/>
    <property type="match status" value="1"/>
</dbReference>
<protein>
    <submittedName>
        <fullName evidence="2">Competence/damage-inducible protein CinA</fullName>
    </submittedName>
</protein>
<evidence type="ECO:0000259" key="1">
    <source>
        <dbReference type="Pfam" id="PF02464"/>
    </source>
</evidence>
<organism evidence="2 3">
    <name type="scientific">Halodesulfurarchaeum formicicum</name>
    <dbReference type="NCBI Taxonomy" id="1873524"/>
    <lineage>
        <taxon>Archaea</taxon>
        <taxon>Methanobacteriati</taxon>
        <taxon>Methanobacteriota</taxon>
        <taxon>Stenosarchaea group</taxon>
        <taxon>Halobacteria</taxon>
        <taxon>Halobacteriales</taxon>
        <taxon>Halobacteriaceae</taxon>
        <taxon>Halodesulfurarchaeum</taxon>
    </lineage>
</organism>
<name>A0A1D8S5D6_9EURY</name>
<reference evidence="2 3" key="1">
    <citation type="submission" date="2016-06" db="EMBL/GenBank/DDBJ databases">
        <title>Discovery of anaerobic lithoheterotrophic haloarchaeon capable of sulfur respiration by hydrogen and formate.</title>
        <authorList>
            <person name="Sorokin D.Y."/>
            <person name="Kublanov I.V."/>
            <person name="Roman P."/>
            <person name="Sinninghe Damste J.S."/>
            <person name="Golyshin P.N."/>
            <person name="Rojo D."/>
            <person name="Ciordia S."/>
            <person name="Mena Md.C."/>
            <person name="Ferrer M."/>
            <person name="Smedile F."/>
            <person name="Messina E."/>
            <person name="La Cono V."/>
            <person name="Yakimov M.M."/>
        </authorList>
    </citation>
    <scope>NUCLEOTIDE SEQUENCE [LARGE SCALE GENOMIC DNA]</scope>
    <source>
        <strain evidence="2 3">HTSR1</strain>
    </source>
</reference>
<dbReference type="NCBIfam" id="TIGR00199">
    <property type="entry name" value="PncC_domain"/>
    <property type="match status" value="1"/>
</dbReference>
<dbReference type="AlphaFoldDB" id="A0A1D8S5D6"/>
<dbReference type="Pfam" id="PF02464">
    <property type="entry name" value="CinA"/>
    <property type="match status" value="1"/>
</dbReference>
<feature type="domain" description="CinA C-terminal" evidence="1">
    <location>
        <begin position="6"/>
        <end position="163"/>
    </location>
</feature>
<dbReference type="GeneID" id="29829394"/>
<dbReference type="Gene3D" id="3.90.950.20">
    <property type="entry name" value="CinA-like"/>
    <property type="match status" value="1"/>
</dbReference>
<dbReference type="InterPro" id="IPR008136">
    <property type="entry name" value="CinA_C"/>
</dbReference>
<dbReference type="Proteomes" id="UP000185608">
    <property type="component" value="Chromosome"/>
</dbReference>
<dbReference type="PATRIC" id="fig|1855411.3.peg.1402"/>
<dbReference type="EMBL" id="CP016070">
    <property type="protein sequence ID" value="AOW80577.1"/>
    <property type="molecule type" value="Genomic_DNA"/>
</dbReference>
<sequence length="178" mass="18321">MSDQDEPIEARLGAALDARDQTLATVESCTGGLIGSLVTDVSGSSAYFDRGFVTYSNAAKLDLGVTRESLDEHGAVSEPVAREMAQAARDAAGTTWAVSSTGIAGPTGGTAEKPVGTVYVGVAYAGEWGTGTTGTTVSHHEYDGSRTAIKSQAARDALKSVLEAVRDQYTATSSNRPS</sequence>
<accession>A0A1D8S5D6</accession>
<evidence type="ECO:0000313" key="3">
    <source>
        <dbReference type="Proteomes" id="UP000185608"/>
    </source>
</evidence>
<proteinExistence type="predicted"/>
<dbReference type="KEGG" id="halh:HTSR_1401"/>
<dbReference type="InterPro" id="IPR036653">
    <property type="entry name" value="CinA-like_C"/>
</dbReference>
<dbReference type="STRING" id="1873524.HSR6_1473"/>
<gene>
    <name evidence="2" type="primary">cinA</name>
    <name evidence="2" type="ORF">HTSR_1401</name>
</gene>